<accession>A0ABW3MZG5</accession>
<proteinExistence type="predicted"/>
<dbReference type="EMBL" id="JBHTKH010000009">
    <property type="protein sequence ID" value="MFD1055483.1"/>
    <property type="molecule type" value="Genomic_DNA"/>
</dbReference>
<reference evidence="3" key="1">
    <citation type="journal article" date="2019" name="Int. J. Syst. Evol. Microbiol.">
        <title>The Global Catalogue of Microorganisms (GCM) 10K type strain sequencing project: providing services to taxonomists for standard genome sequencing and annotation.</title>
        <authorList>
            <consortium name="The Broad Institute Genomics Platform"/>
            <consortium name="The Broad Institute Genome Sequencing Center for Infectious Disease"/>
            <person name="Wu L."/>
            <person name="Ma J."/>
        </authorList>
    </citation>
    <scope>NUCLEOTIDE SEQUENCE [LARGE SCALE GENOMIC DNA]</scope>
    <source>
        <strain evidence="3">CCUG 57508</strain>
    </source>
</reference>
<feature type="domain" description="IrrE N-terminal-like" evidence="1">
    <location>
        <begin position="29"/>
        <end position="115"/>
    </location>
</feature>
<dbReference type="Pfam" id="PF11662">
    <property type="entry name" value="DUF3263"/>
    <property type="match status" value="1"/>
</dbReference>
<dbReference type="Pfam" id="PF06114">
    <property type="entry name" value="Peptidase_M78"/>
    <property type="match status" value="1"/>
</dbReference>
<dbReference type="Proteomes" id="UP001597046">
    <property type="component" value="Unassembled WGS sequence"/>
</dbReference>
<dbReference type="InterPro" id="IPR021678">
    <property type="entry name" value="DUF3263"/>
</dbReference>
<evidence type="ECO:0000313" key="3">
    <source>
        <dbReference type="Proteomes" id="UP001597046"/>
    </source>
</evidence>
<protein>
    <submittedName>
        <fullName evidence="2">ImmA/IrrE family metallo-endopeptidase</fullName>
    </submittedName>
</protein>
<dbReference type="InterPro" id="IPR010359">
    <property type="entry name" value="IrrE_HExxH"/>
</dbReference>
<dbReference type="RefSeq" id="WP_386053520.1">
    <property type="nucleotide sequence ID" value="NZ_JBHTKH010000009.1"/>
</dbReference>
<evidence type="ECO:0000259" key="1">
    <source>
        <dbReference type="Pfam" id="PF06114"/>
    </source>
</evidence>
<dbReference type="Gene3D" id="1.10.10.2910">
    <property type="match status" value="1"/>
</dbReference>
<comment type="caution">
    <text evidence="2">The sequence shown here is derived from an EMBL/GenBank/DDBJ whole genome shotgun (WGS) entry which is preliminary data.</text>
</comment>
<name>A0ABW3MZG5_9MICO</name>
<keyword evidence="3" id="KW-1185">Reference proteome</keyword>
<evidence type="ECO:0000313" key="2">
    <source>
        <dbReference type="EMBL" id="MFD1055483.1"/>
    </source>
</evidence>
<organism evidence="2 3">
    <name type="scientific">Terrabacter terrigena</name>
    <dbReference type="NCBI Taxonomy" id="574718"/>
    <lineage>
        <taxon>Bacteria</taxon>
        <taxon>Bacillati</taxon>
        <taxon>Actinomycetota</taxon>
        <taxon>Actinomycetes</taxon>
        <taxon>Micrococcales</taxon>
        <taxon>Intrasporangiaceae</taxon>
        <taxon>Terrabacter</taxon>
    </lineage>
</organism>
<gene>
    <name evidence="2" type="ORF">ACFQ2V_14300</name>
</gene>
<sequence>MDELLETAQRRGLVVELKDDLGERNGEYEDGVIRINTRRLAATQRITLAHELGHAWHGHTACNHDARRAARQEREADAHAAMLLVEEAAYRQAEATFSEAGIGAVAAELGVPNRFVERMREIEGGAFGGWPPLCEGQPPDEKPVDDVVEQSRQLVAAVTDAMVDAIAFEAEWLNDPRAGDGRKAQAIMDRFGVNEARHYQRVVAALRSPSAWAAHPQACAILKARMETRSRVRRRTA</sequence>